<keyword evidence="3" id="KW-1185">Reference proteome</keyword>
<proteinExistence type="predicted"/>
<dbReference type="InterPro" id="IPR010043">
    <property type="entry name" value="UTase/UR"/>
</dbReference>
<name>A0A9Q1RD08_9SOLA</name>
<dbReference type="EMBL" id="JAJAGQ010000011">
    <property type="protein sequence ID" value="KAJ8550143.1"/>
    <property type="molecule type" value="Genomic_DNA"/>
</dbReference>
<dbReference type="GO" id="GO:0016787">
    <property type="term" value="F:hydrolase activity"/>
    <property type="evidence" value="ECO:0007669"/>
    <property type="project" value="UniProtKB-KW"/>
</dbReference>
<dbReference type="AlphaFoldDB" id="A0A9Q1RD08"/>
<organism evidence="2 3">
    <name type="scientific">Anisodus acutangulus</name>
    <dbReference type="NCBI Taxonomy" id="402998"/>
    <lineage>
        <taxon>Eukaryota</taxon>
        <taxon>Viridiplantae</taxon>
        <taxon>Streptophyta</taxon>
        <taxon>Embryophyta</taxon>
        <taxon>Tracheophyta</taxon>
        <taxon>Spermatophyta</taxon>
        <taxon>Magnoliopsida</taxon>
        <taxon>eudicotyledons</taxon>
        <taxon>Gunneridae</taxon>
        <taxon>Pentapetalae</taxon>
        <taxon>asterids</taxon>
        <taxon>lamiids</taxon>
        <taxon>Solanales</taxon>
        <taxon>Solanaceae</taxon>
        <taxon>Solanoideae</taxon>
        <taxon>Hyoscyameae</taxon>
        <taxon>Anisodus</taxon>
    </lineage>
</organism>
<evidence type="ECO:0000256" key="1">
    <source>
        <dbReference type="ARBA" id="ARBA00022801"/>
    </source>
</evidence>
<dbReference type="GO" id="GO:0008773">
    <property type="term" value="F:[protein-PII] uridylyltransferase activity"/>
    <property type="evidence" value="ECO:0007669"/>
    <property type="project" value="InterPro"/>
</dbReference>
<dbReference type="SUPFAM" id="SSF55021">
    <property type="entry name" value="ACT-like"/>
    <property type="match status" value="1"/>
</dbReference>
<evidence type="ECO:0000313" key="2">
    <source>
        <dbReference type="EMBL" id="KAJ8550143.1"/>
    </source>
</evidence>
<dbReference type="PANTHER" id="PTHR47320">
    <property type="entry name" value="BIFUNCTIONAL URIDYLYLTRANSFERASE/URIDYLYL-REMOVING ENZYME"/>
    <property type="match status" value="1"/>
</dbReference>
<accession>A0A9Q1RD08</accession>
<gene>
    <name evidence="2" type="ORF">K7X08_033850</name>
</gene>
<dbReference type="InterPro" id="IPR045865">
    <property type="entry name" value="ACT-like_dom_sf"/>
</dbReference>
<keyword evidence="1" id="KW-0378">Hydrolase</keyword>
<protein>
    <submittedName>
        <fullName evidence="2">Uncharacterized protein</fullName>
    </submittedName>
</protein>
<comment type="caution">
    <text evidence="2">The sequence shown here is derived from an EMBL/GenBank/DDBJ whole genome shotgun (WGS) entry which is preliminary data.</text>
</comment>
<dbReference type="OrthoDB" id="784063at2759"/>
<dbReference type="PANTHER" id="PTHR47320:SF1">
    <property type="entry name" value="BIFUNCTIONAL URIDYLYLTRANSFERASE_URIDYLYL-REMOVING ENZYME"/>
    <property type="match status" value="1"/>
</dbReference>
<evidence type="ECO:0000313" key="3">
    <source>
        <dbReference type="Proteomes" id="UP001152561"/>
    </source>
</evidence>
<dbReference type="Proteomes" id="UP001152561">
    <property type="component" value="Unassembled WGS sequence"/>
</dbReference>
<sequence>MVACRYALDVNVERAEDVFMHRRLLQLEEDPENRPAFDALCRPMHEITFSTIDKPKLLTQFLEIGLNIEEAHVFSTADGFSLDVFVVDGWPYEETG</sequence>
<reference evidence="3" key="1">
    <citation type="journal article" date="2023" name="Proc. Natl. Acad. Sci. U.S.A.">
        <title>Genomic and structural basis for evolution of tropane alkaloid biosynthesis.</title>
        <authorList>
            <person name="Wanga Y.-J."/>
            <person name="Taina T."/>
            <person name="Yua J.-Y."/>
            <person name="Lia J."/>
            <person name="Xua B."/>
            <person name="Chenc J."/>
            <person name="D'Auriad J.C."/>
            <person name="Huanga J.-P."/>
            <person name="Huanga S.-X."/>
        </authorList>
    </citation>
    <scope>NUCLEOTIDE SEQUENCE [LARGE SCALE GENOMIC DNA]</scope>
    <source>
        <strain evidence="3">cv. KIB-2019</strain>
    </source>
</reference>